<evidence type="ECO:0000313" key="1">
    <source>
        <dbReference type="EMBL" id="EHM01120.1"/>
    </source>
</evidence>
<gene>
    <name evidence="1" type="ORF">HMPREF9103_00239</name>
</gene>
<accession>G9ZKJ2</accession>
<dbReference type="HOGENOM" id="CLU_3119172_0_0_9"/>
<proteinExistence type="predicted"/>
<protein>
    <submittedName>
        <fullName evidence="1">Uncharacterized protein</fullName>
    </submittedName>
</protein>
<keyword evidence="2" id="KW-1185">Reference proteome</keyword>
<dbReference type="EMBL" id="AGEY01000012">
    <property type="protein sequence ID" value="EHM01120.1"/>
    <property type="molecule type" value="Genomic_DNA"/>
</dbReference>
<organism evidence="1 2">
    <name type="scientific">Lentilactobacillus parafarraginis F0439</name>
    <dbReference type="NCBI Taxonomy" id="797515"/>
    <lineage>
        <taxon>Bacteria</taxon>
        <taxon>Bacillati</taxon>
        <taxon>Bacillota</taxon>
        <taxon>Bacilli</taxon>
        <taxon>Lactobacillales</taxon>
        <taxon>Lactobacillaceae</taxon>
        <taxon>Lentilactobacillus</taxon>
    </lineage>
</organism>
<name>G9ZKJ2_9LACO</name>
<dbReference type="Proteomes" id="UP000004625">
    <property type="component" value="Unassembled WGS sequence"/>
</dbReference>
<dbReference type="AlphaFoldDB" id="G9ZKJ2"/>
<comment type="caution">
    <text evidence="1">The sequence shown here is derived from an EMBL/GenBank/DDBJ whole genome shotgun (WGS) entry which is preliminary data.</text>
</comment>
<sequence>MLTGFNCHQLIIPFTFSDHHPGLPPMPVSGLVGLTLFDCPYHIDRSLIEA</sequence>
<reference evidence="1 2" key="1">
    <citation type="submission" date="2011-09" db="EMBL/GenBank/DDBJ databases">
        <authorList>
            <person name="Weinstock G."/>
            <person name="Sodergren E."/>
            <person name="Clifton S."/>
            <person name="Fulton L."/>
            <person name="Fulton B."/>
            <person name="Courtney L."/>
            <person name="Fronick C."/>
            <person name="Harrison M."/>
            <person name="Strong C."/>
            <person name="Farmer C."/>
            <person name="Delahaunty K."/>
            <person name="Markovic C."/>
            <person name="Hall O."/>
            <person name="Minx P."/>
            <person name="Tomlinson C."/>
            <person name="Mitreva M."/>
            <person name="Hou S."/>
            <person name="Chen J."/>
            <person name="Wollam A."/>
            <person name="Pepin K.H."/>
            <person name="Johnson M."/>
            <person name="Bhonagiri V."/>
            <person name="Zhang X."/>
            <person name="Suruliraj S."/>
            <person name="Warren W."/>
            <person name="Chinwalla A."/>
            <person name="Mardis E.R."/>
            <person name="Wilson R.K."/>
        </authorList>
    </citation>
    <scope>NUCLEOTIDE SEQUENCE [LARGE SCALE GENOMIC DNA]</scope>
    <source>
        <strain evidence="1 2">F0439</strain>
    </source>
</reference>
<evidence type="ECO:0000313" key="2">
    <source>
        <dbReference type="Proteomes" id="UP000004625"/>
    </source>
</evidence>